<evidence type="ECO:0000313" key="2">
    <source>
        <dbReference type="EMBL" id="ABI68037.1"/>
    </source>
</evidence>
<sequence>MRFEEAGCHGEFIQADLTKLPFSEPKFDVIFSEGVLHHTDSTEKAIKYLTTLLIPGGHFLFYVYKTKAPIREFTDDYVRNQLINMDDSQAWNELRSLTLLGKILGDLNIEVEIPEPILLLGIPAGRINIQRLFYWYICKAFYNPEWTIDEMNHVNFDWYRPLNCHRHTPEEIMTWCNQAGLKIERMNVQEAGITVVAKKE</sequence>
<dbReference type="eggNOG" id="COG2226">
    <property type="taxonomic scope" value="Bacteria"/>
</dbReference>
<dbReference type="SUPFAM" id="SSF53335">
    <property type="entry name" value="S-adenosyl-L-methionine-dependent methyltransferases"/>
    <property type="match status" value="1"/>
</dbReference>
<evidence type="ECO:0000259" key="1">
    <source>
        <dbReference type="Pfam" id="PF08241"/>
    </source>
</evidence>
<dbReference type="Proteomes" id="UP000001968">
    <property type="component" value="Chromosome"/>
</dbReference>
<reference evidence="3" key="1">
    <citation type="journal article" date="2010" name="Environ. Microbiol.">
        <title>The genome of Syntrophomonas wolfei: new insights into syntrophic metabolism and biohydrogen production.</title>
        <authorList>
            <person name="Sieber J.R."/>
            <person name="Sims D.R."/>
            <person name="Han C."/>
            <person name="Kim E."/>
            <person name="Lykidis A."/>
            <person name="Lapidus A.L."/>
            <person name="McDonnald E."/>
            <person name="Rohlin L."/>
            <person name="Culley D.E."/>
            <person name="Gunsalus R."/>
            <person name="McInerney M.J."/>
        </authorList>
    </citation>
    <scope>NUCLEOTIDE SEQUENCE [LARGE SCALE GENOMIC DNA]</scope>
    <source>
        <strain evidence="3">DSM 2245B / Goettingen</strain>
    </source>
</reference>
<accession>Q0AZ17</accession>
<dbReference type="InterPro" id="IPR029063">
    <property type="entry name" value="SAM-dependent_MTases_sf"/>
</dbReference>
<feature type="domain" description="Methyltransferase type 11" evidence="1">
    <location>
        <begin position="11"/>
        <end position="61"/>
    </location>
</feature>
<dbReference type="AlphaFoldDB" id="Q0AZ17"/>
<dbReference type="Pfam" id="PF08241">
    <property type="entry name" value="Methyltransf_11"/>
    <property type="match status" value="1"/>
</dbReference>
<dbReference type="CDD" id="cd02440">
    <property type="entry name" value="AdoMet_MTases"/>
    <property type="match status" value="1"/>
</dbReference>
<keyword evidence="3" id="KW-1185">Reference proteome</keyword>
<dbReference type="InterPro" id="IPR013216">
    <property type="entry name" value="Methyltransf_11"/>
</dbReference>
<dbReference type="KEGG" id="swo:Swol_0713"/>
<evidence type="ECO:0000313" key="3">
    <source>
        <dbReference type="Proteomes" id="UP000001968"/>
    </source>
</evidence>
<dbReference type="HOGENOM" id="CLU_1365639_0_0_9"/>
<dbReference type="Gene3D" id="3.40.50.150">
    <property type="entry name" value="Vaccinia Virus protein VP39"/>
    <property type="match status" value="1"/>
</dbReference>
<dbReference type="GO" id="GO:0008757">
    <property type="term" value="F:S-adenosylmethionine-dependent methyltransferase activity"/>
    <property type="evidence" value="ECO:0007669"/>
    <property type="project" value="InterPro"/>
</dbReference>
<name>Q0AZ17_SYNWW</name>
<dbReference type="STRING" id="335541.Swol_0713"/>
<organism evidence="2 3">
    <name type="scientific">Syntrophomonas wolfei subsp. wolfei (strain DSM 2245B / Goettingen)</name>
    <dbReference type="NCBI Taxonomy" id="335541"/>
    <lineage>
        <taxon>Bacteria</taxon>
        <taxon>Bacillati</taxon>
        <taxon>Bacillota</taxon>
        <taxon>Clostridia</taxon>
        <taxon>Eubacteriales</taxon>
        <taxon>Syntrophomonadaceae</taxon>
        <taxon>Syntrophomonas</taxon>
    </lineage>
</organism>
<dbReference type="EMBL" id="CP000448">
    <property type="protein sequence ID" value="ABI68037.1"/>
    <property type="molecule type" value="Genomic_DNA"/>
</dbReference>
<gene>
    <name evidence="2" type="ordered locus">Swol_0713</name>
</gene>
<proteinExistence type="predicted"/>
<protein>
    <recommendedName>
        <fullName evidence="1">Methyltransferase type 11 domain-containing protein</fullName>
    </recommendedName>
</protein>